<dbReference type="EMBL" id="FNGW01000002">
    <property type="protein sequence ID" value="SDL50536.1"/>
    <property type="molecule type" value="Genomic_DNA"/>
</dbReference>
<dbReference type="RefSeq" id="WP_092723207.1">
    <property type="nucleotide sequence ID" value="NZ_FNGW01000002.1"/>
</dbReference>
<dbReference type="InterPro" id="IPR045865">
    <property type="entry name" value="ACT-like_dom_sf"/>
</dbReference>
<dbReference type="Gene3D" id="3.30.70.1150">
    <property type="entry name" value="ACT-like. Chain A, domain 2"/>
    <property type="match status" value="1"/>
</dbReference>
<name>A0A1G9KLQ2_9FIRM</name>
<organism evidence="1 2">
    <name type="scientific">Romboutsia lituseburensis DSM 797</name>
    <dbReference type="NCBI Taxonomy" id="1121325"/>
    <lineage>
        <taxon>Bacteria</taxon>
        <taxon>Bacillati</taxon>
        <taxon>Bacillota</taxon>
        <taxon>Clostridia</taxon>
        <taxon>Peptostreptococcales</taxon>
        <taxon>Peptostreptococcaceae</taxon>
        <taxon>Romboutsia</taxon>
    </lineage>
</organism>
<dbReference type="STRING" id="1121325.SAMN04515677_102194"/>
<evidence type="ECO:0000313" key="1">
    <source>
        <dbReference type="EMBL" id="SDL50536.1"/>
    </source>
</evidence>
<evidence type="ECO:0000313" key="2">
    <source>
        <dbReference type="Proteomes" id="UP000199068"/>
    </source>
</evidence>
<accession>A0A1G9KLQ2</accession>
<dbReference type="Proteomes" id="UP000199068">
    <property type="component" value="Unassembled WGS sequence"/>
</dbReference>
<dbReference type="NCBIfam" id="TIGR03959">
    <property type="entry name" value="hyd_TM1266"/>
    <property type="match status" value="1"/>
</dbReference>
<gene>
    <name evidence="1" type="ORF">SAMN04515677_102194</name>
</gene>
<dbReference type="AlphaFoldDB" id="A0A1G9KLQ2"/>
<keyword evidence="2" id="KW-1185">Reference proteome</keyword>
<reference evidence="1 2" key="1">
    <citation type="submission" date="2016-10" db="EMBL/GenBank/DDBJ databases">
        <authorList>
            <person name="de Groot N.N."/>
        </authorList>
    </citation>
    <scope>NUCLEOTIDE SEQUENCE [LARGE SCALE GENOMIC DNA]</scope>
    <source>
        <strain evidence="1 2">DSM 797</strain>
    </source>
</reference>
<dbReference type="SUPFAM" id="SSF55021">
    <property type="entry name" value="ACT-like"/>
    <property type="match status" value="1"/>
</dbReference>
<dbReference type="InterPro" id="IPR027271">
    <property type="entry name" value="Acetolactate_synth/TF_NikR_C"/>
</dbReference>
<proteinExistence type="predicted"/>
<dbReference type="Pfam" id="PF21699">
    <property type="entry name" value="TM1266-like"/>
    <property type="match status" value="1"/>
</dbReference>
<dbReference type="InterPro" id="IPR023860">
    <property type="entry name" value="FeFe-hyd_TM1266"/>
</dbReference>
<protein>
    <submittedName>
        <fullName evidence="1">Putative iron-only hydrogenase system regulator</fullName>
    </submittedName>
</protein>
<sequence>MKKVAVISAILEEPDKSQHEFNEIVSNFKGIIKGRMGIPCEEEGVSIICIVVLAEMNTINSLTGKLGNIDNVLVKTSISKKEL</sequence>